<dbReference type="InterPro" id="IPR013324">
    <property type="entry name" value="RNA_pol_sigma_r3/r4-like"/>
</dbReference>
<evidence type="ECO:0000256" key="4">
    <source>
        <dbReference type="ARBA" id="ARBA00023125"/>
    </source>
</evidence>
<evidence type="ECO:0000256" key="2">
    <source>
        <dbReference type="ARBA" id="ARBA00023015"/>
    </source>
</evidence>
<keyword evidence="8" id="KW-1185">Reference proteome</keyword>
<feature type="domain" description="RNA polymerase sigma-70 region 2" evidence="6">
    <location>
        <begin position="44"/>
        <end position="89"/>
    </location>
</feature>
<organism evidence="7 8">
    <name type="scientific">Clostridium sulfidigenes</name>
    <dbReference type="NCBI Taxonomy" id="318464"/>
    <lineage>
        <taxon>Bacteria</taxon>
        <taxon>Bacillati</taxon>
        <taxon>Bacillota</taxon>
        <taxon>Clostridia</taxon>
        <taxon>Eubacteriales</taxon>
        <taxon>Clostridiaceae</taxon>
        <taxon>Clostridium</taxon>
    </lineage>
</organism>
<dbReference type="STRING" id="318464.IO99_13640"/>
<dbReference type="GO" id="GO:0016987">
    <property type="term" value="F:sigma factor activity"/>
    <property type="evidence" value="ECO:0007669"/>
    <property type="project" value="UniProtKB-KW"/>
</dbReference>
<dbReference type="PANTHER" id="PTHR43133">
    <property type="entry name" value="RNA POLYMERASE ECF-TYPE SIGMA FACTO"/>
    <property type="match status" value="1"/>
</dbReference>
<keyword evidence="5" id="KW-0804">Transcription</keyword>
<dbReference type="EMBL" id="JPMD01000032">
    <property type="protein sequence ID" value="KEZ85696.1"/>
    <property type="molecule type" value="Genomic_DNA"/>
</dbReference>
<accession>A0A084J9R2</accession>
<dbReference type="NCBIfam" id="TIGR02937">
    <property type="entry name" value="sigma70-ECF"/>
    <property type="match status" value="1"/>
</dbReference>
<dbReference type="PANTHER" id="PTHR43133:SF8">
    <property type="entry name" value="RNA POLYMERASE SIGMA FACTOR HI_1459-RELATED"/>
    <property type="match status" value="1"/>
</dbReference>
<gene>
    <name evidence="7" type="ORF">IO99_13640</name>
</gene>
<keyword evidence="4" id="KW-0238">DNA-binding</keyword>
<dbReference type="RefSeq" id="WP_035134103.1">
    <property type="nucleotide sequence ID" value="NZ_JPMD01000032.1"/>
</dbReference>
<dbReference type="InterPro" id="IPR007627">
    <property type="entry name" value="RNA_pol_sigma70_r2"/>
</dbReference>
<evidence type="ECO:0000313" key="7">
    <source>
        <dbReference type="EMBL" id="KEZ85696.1"/>
    </source>
</evidence>
<protein>
    <submittedName>
        <fullName evidence="7">RNA polymerase sigma70 factor</fullName>
    </submittedName>
</protein>
<dbReference type="GO" id="GO:0003677">
    <property type="term" value="F:DNA binding"/>
    <property type="evidence" value="ECO:0007669"/>
    <property type="project" value="UniProtKB-KW"/>
</dbReference>
<dbReference type="InterPro" id="IPR013325">
    <property type="entry name" value="RNA_pol_sigma_r2"/>
</dbReference>
<dbReference type="Gene3D" id="1.10.10.10">
    <property type="entry name" value="Winged helix-like DNA-binding domain superfamily/Winged helix DNA-binding domain"/>
    <property type="match status" value="1"/>
</dbReference>
<dbReference type="eggNOG" id="COG1595">
    <property type="taxonomic scope" value="Bacteria"/>
</dbReference>
<comment type="similarity">
    <text evidence="1">Belongs to the sigma-70 factor family. ECF subfamily.</text>
</comment>
<reference evidence="7 8" key="1">
    <citation type="submission" date="2014-07" db="EMBL/GenBank/DDBJ databases">
        <title>Draft genome of Clostridium sulfidigenes 113A isolated from sediments associated with methane hydrate from Krishna Godavari basin.</title>
        <authorList>
            <person name="Honkalas V.S."/>
            <person name="Dabir A.P."/>
            <person name="Arora P."/>
            <person name="Dhakephalkar P.K."/>
        </authorList>
    </citation>
    <scope>NUCLEOTIDE SEQUENCE [LARGE SCALE GENOMIC DNA]</scope>
    <source>
        <strain evidence="7 8">113A</strain>
    </source>
</reference>
<evidence type="ECO:0000256" key="5">
    <source>
        <dbReference type="ARBA" id="ARBA00023163"/>
    </source>
</evidence>
<dbReference type="SUPFAM" id="SSF88946">
    <property type="entry name" value="Sigma2 domain of RNA polymerase sigma factors"/>
    <property type="match status" value="1"/>
</dbReference>
<keyword evidence="2" id="KW-0805">Transcription regulation</keyword>
<evidence type="ECO:0000256" key="3">
    <source>
        <dbReference type="ARBA" id="ARBA00023082"/>
    </source>
</evidence>
<dbReference type="InterPro" id="IPR014284">
    <property type="entry name" value="RNA_pol_sigma-70_dom"/>
</dbReference>
<evidence type="ECO:0000256" key="1">
    <source>
        <dbReference type="ARBA" id="ARBA00010641"/>
    </source>
</evidence>
<comment type="caution">
    <text evidence="7">The sequence shown here is derived from an EMBL/GenBank/DDBJ whole genome shotgun (WGS) entry which is preliminary data.</text>
</comment>
<evidence type="ECO:0000313" key="8">
    <source>
        <dbReference type="Proteomes" id="UP000028542"/>
    </source>
</evidence>
<evidence type="ECO:0000259" key="6">
    <source>
        <dbReference type="Pfam" id="PF04542"/>
    </source>
</evidence>
<sequence>MKITEQNFIFQLKNRNEKALEFVISEYGWILNTVVKKQLYQLPNLHDECMNDVLLAIWENIESYDRNRSTFKNWIAGITRFKAIDCKRRYLRYLKEEPLESVGEVSDSKININVLEQEISEEVEKMLSYLNEKDKMIFKRLFVDENTVESVAIDMGIEKAVVYNRVSRGKKKIRKCYSQLRKEQF</sequence>
<dbReference type="Pfam" id="PF04542">
    <property type="entry name" value="Sigma70_r2"/>
    <property type="match status" value="1"/>
</dbReference>
<dbReference type="Proteomes" id="UP000028542">
    <property type="component" value="Unassembled WGS sequence"/>
</dbReference>
<name>A0A084J9R2_9CLOT</name>
<dbReference type="SUPFAM" id="SSF88659">
    <property type="entry name" value="Sigma3 and sigma4 domains of RNA polymerase sigma factors"/>
    <property type="match status" value="1"/>
</dbReference>
<dbReference type="Gene3D" id="1.10.1740.10">
    <property type="match status" value="1"/>
</dbReference>
<dbReference type="InterPro" id="IPR039425">
    <property type="entry name" value="RNA_pol_sigma-70-like"/>
</dbReference>
<keyword evidence="3" id="KW-0731">Sigma factor</keyword>
<dbReference type="InterPro" id="IPR036388">
    <property type="entry name" value="WH-like_DNA-bd_sf"/>
</dbReference>
<dbReference type="GO" id="GO:0006352">
    <property type="term" value="P:DNA-templated transcription initiation"/>
    <property type="evidence" value="ECO:0007669"/>
    <property type="project" value="InterPro"/>
</dbReference>
<proteinExistence type="inferred from homology"/>
<dbReference type="AlphaFoldDB" id="A0A084J9R2"/>